<evidence type="ECO:0000256" key="2">
    <source>
        <dbReference type="ARBA" id="ARBA00022692"/>
    </source>
</evidence>
<evidence type="ECO:0000256" key="3">
    <source>
        <dbReference type="ARBA" id="ARBA00022989"/>
    </source>
</evidence>
<dbReference type="EMBL" id="CM010628">
    <property type="protein sequence ID" value="RID77729.1"/>
    <property type="molecule type" value="Genomic_DNA"/>
</dbReference>
<dbReference type="PANTHER" id="PTHR11132">
    <property type="entry name" value="SOLUTE CARRIER FAMILY 35"/>
    <property type="match status" value="1"/>
</dbReference>
<name>A0A398AIX6_BRACM</name>
<sequence length="200" mass="21787">MCFTRSGLSPVVLSVLLTAAGCVIAALGDFSFDLFGYGLALTSVFFQTMYLLLVEKSGAQDGLSSIEIMFYNSFLSLPFLSFLIIATGEFPNSVLLLLAKCSYLPFLVIIVLSLVMGIVLNFTMFLCTIRIRRGGWGRHANPALGFVLLGGVEVHALNVSGLVLNTAGGVWYSYAKYRQKKAKPAKLLTDLEAHKNMRIS</sequence>
<dbReference type="GO" id="GO:0016020">
    <property type="term" value="C:membrane"/>
    <property type="evidence" value="ECO:0007669"/>
    <property type="project" value="UniProtKB-SubCell"/>
</dbReference>
<evidence type="ECO:0008006" key="8">
    <source>
        <dbReference type="Google" id="ProtNLM"/>
    </source>
</evidence>
<evidence type="ECO:0000256" key="5">
    <source>
        <dbReference type="SAM" id="Phobius"/>
    </source>
</evidence>
<feature type="transmembrane region" description="Helical" evidence="5">
    <location>
        <begin position="35"/>
        <end position="54"/>
    </location>
</feature>
<accession>A0A398AIX6</accession>
<gene>
    <name evidence="6" type="ORF">BRARA_A00613</name>
</gene>
<evidence type="ECO:0000256" key="4">
    <source>
        <dbReference type="ARBA" id="ARBA00023136"/>
    </source>
</evidence>
<evidence type="ECO:0000313" key="6">
    <source>
        <dbReference type="EMBL" id="RID77729.1"/>
    </source>
</evidence>
<feature type="transmembrane region" description="Helical" evidence="5">
    <location>
        <begin position="106"/>
        <end position="129"/>
    </location>
</feature>
<keyword evidence="2 5" id="KW-0812">Transmembrane</keyword>
<dbReference type="PROSITE" id="PS51257">
    <property type="entry name" value="PROKAR_LIPOPROTEIN"/>
    <property type="match status" value="1"/>
</dbReference>
<evidence type="ECO:0000256" key="1">
    <source>
        <dbReference type="ARBA" id="ARBA00004141"/>
    </source>
</evidence>
<protein>
    <recommendedName>
        <fullName evidence="8">Sugar phosphate transporter domain-containing protein</fullName>
    </recommendedName>
</protein>
<proteinExistence type="predicted"/>
<evidence type="ECO:0000313" key="7">
    <source>
        <dbReference type="Proteomes" id="UP000264353"/>
    </source>
</evidence>
<feature type="transmembrane region" description="Helical" evidence="5">
    <location>
        <begin position="66"/>
        <end position="86"/>
    </location>
</feature>
<organism evidence="6 7">
    <name type="scientific">Brassica campestris</name>
    <name type="common">Field mustard</name>
    <dbReference type="NCBI Taxonomy" id="3711"/>
    <lineage>
        <taxon>Eukaryota</taxon>
        <taxon>Viridiplantae</taxon>
        <taxon>Streptophyta</taxon>
        <taxon>Embryophyta</taxon>
        <taxon>Tracheophyta</taxon>
        <taxon>Spermatophyta</taxon>
        <taxon>Magnoliopsida</taxon>
        <taxon>eudicotyledons</taxon>
        <taxon>Gunneridae</taxon>
        <taxon>Pentapetalae</taxon>
        <taxon>rosids</taxon>
        <taxon>malvids</taxon>
        <taxon>Brassicales</taxon>
        <taxon>Brassicaceae</taxon>
        <taxon>Brassiceae</taxon>
        <taxon>Brassica</taxon>
    </lineage>
</organism>
<reference evidence="6 7" key="1">
    <citation type="submission" date="2018-06" db="EMBL/GenBank/DDBJ databases">
        <title>WGS assembly of Brassica rapa FPsc.</title>
        <authorList>
            <person name="Bowman J."/>
            <person name="Kohchi T."/>
            <person name="Yamato K."/>
            <person name="Jenkins J."/>
            <person name="Shu S."/>
            <person name="Ishizaki K."/>
            <person name="Yamaoka S."/>
            <person name="Nishihama R."/>
            <person name="Nakamura Y."/>
            <person name="Berger F."/>
            <person name="Adam C."/>
            <person name="Aki S."/>
            <person name="Althoff F."/>
            <person name="Araki T."/>
            <person name="Arteaga-Vazquez M."/>
            <person name="Balasubrmanian S."/>
            <person name="Bauer D."/>
            <person name="Boehm C."/>
            <person name="Briginshaw L."/>
            <person name="Caballero-Perez J."/>
            <person name="Catarino B."/>
            <person name="Chen F."/>
            <person name="Chiyoda S."/>
            <person name="Chovatia M."/>
            <person name="Davies K."/>
            <person name="Delmans M."/>
            <person name="Demura T."/>
            <person name="Dierschke T."/>
            <person name="Dolan L."/>
            <person name="Dorantes-Acosta A."/>
            <person name="Eklund D."/>
            <person name="Florent S."/>
            <person name="Flores-Sandoval E."/>
            <person name="Fujiyama A."/>
            <person name="Fukuzawa H."/>
            <person name="Galik B."/>
            <person name="Grimanelli D."/>
            <person name="Grimwood J."/>
            <person name="Grossniklaus U."/>
            <person name="Hamada T."/>
            <person name="Haseloff J."/>
            <person name="Hetherington A."/>
            <person name="Higo A."/>
            <person name="Hirakawa Y."/>
            <person name="Hundley H."/>
            <person name="Ikeda Y."/>
            <person name="Inoue K."/>
            <person name="Inoue S."/>
            <person name="Ishida S."/>
            <person name="Jia Q."/>
            <person name="Kakita M."/>
            <person name="Kanazawa T."/>
            <person name="Kawai Y."/>
            <person name="Kawashima T."/>
            <person name="Kennedy M."/>
            <person name="Kinose K."/>
            <person name="Kinoshita T."/>
            <person name="Kohara Y."/>
            <person name="Koide E."/>
            <person name="Komatsu K."/>
            <person name="Kopischke S."/>
            <person name="Kubo M."/>
            <person name="Kyozuka J."/>
            <person name="Lagercrantz U."/>
            <person name="Lin S."/>
            <person name="Lindquist E."/>
            <person name="Lipzen A."/>
            <person name="Lu C."/>
            <person name="Luna E."/>
            <person name="Martienssen R."/>
            <person name="Minamino N."/>
            <person name="Mizutani M."/>
            <person name="Mizutani M."/>
            <person name="Mochizuki N."/>
            <person name="Monte I."/>
            <person name="Mosher R."/>
            <person name="Nagasaki H."/>
            <person name="Nakagami H."/>
            <person name="Naramoto S."/>
            <person name="Nishitani K."/>
            <person name="Ohtani M."/>
            <person name="Okamoto T."/>
            <person name="Okumura M."/>
            <person name="Phillips J."/>
            <person name="Pollak B."/>
            <person name="Reinders A."/>
            <person name="Roevekamp M."/>
            <person name="Sano R."/>
            <person name="Sawa S."/>
            <person name="Schmid M."/>
            <person name="Shirakawa M."/>
            <person name="Solano R."/>
            <person name="Spunde A."/>
            <person name="Suetsugu N."/>
            <person name="Sugano S."/>
            <person name="Sugiyama A."/>
            <person name="Sun R."/>
            <person name="Suzuki Y."/>
            <person name="Takenaka M."/>
            <person name="Takezawa D."/>
            <person name="Tomogane H."/>
            <person name="Tsuzuki M."/>
            <person name="Ueda T."/>
            <person name="Umeda M."/>
            <person name="Ward J."/>
            <person name="Watanabe Y."/>
            <person name="Yazaki K."/>
            <person name="Yokoyama R."/>
            <person name="Yoshitake Y."/>
            <person name="Yotsui I."/>
            <person name="Zachgo S."/>
            <person name="Schmutz J."/>
        </authorList>
    </citation>
    <scope>NUCLEOTIDE SEQUENCE [LARGE SCALE GENOMIC DNA]</scope>
    <source>
        <strain evidence="7">cv. B-3</strain>
    </source>
</reference>
<dbReference type="InterPro" id="IPR050186">
    <property type="entry name" value="TPT_transporter"/>
</dbReference>
<feature type="non-terminal residue" evidence="6">
    <location>
        <position position="200"/>
    </location>
</feature>
<comment type="subcellular location">
    <subcellularLocation>
        <location evidence="1">Membrane</location>
        <topology evidence="1">Multi-pass membrane protein</topology>
    </subcellularLocation>
</comment>
<keyword evidence="4 5" id="KW-0472">Membrane</keyword>
<dbReference type="Proteomes" id="UP000264353">
    <property type="component" value="Chromosome A1"/>
</dbReference>
<dbReference type="AlphaFoldDB" id="A0A398AIX6"/>
<keyword evidence="3 5" id="KW-1133">Transmembrane helix</keyword>